<keyword evidence="3" id="KW-1185">Reference proteome</keyword>
<feature type="signal peptide" evidence="1">
    <location>
        <begin position="1"/>
        <end position="21"/>
    </location>
</feature>
<reference evidence="2 3" key="1">
    <citation type="submission" date="2020-05" db="EMBL/GenBank/DDBJ databases">
        <title>Genomic Encyclopedia of Type Strains, Phase IV (KMG-V): Genome sequencing to study the core and pangenomes of soil and plant-associated prokaryotes.</title>
        <authorList>
            <person name="Whitman W."/>
        </authorList>
    </citation>
    <scope>NUCLEOTIDE SEQUENCE [LARGE SCALE GENOMIC DNA]</scope>
    <source>
        <strain evidence="2 3">9A</strain>
    </source>
</reference>
<sequence>MGRLYLFLLALLWLPGPPARAQQPRPDTAAVLVNRLPAKGLPLTKGWRYHAGDDPAWARPGFDDSRWDTLNPARPRPELPPRLGMGISWLRLRFRLGDSLRQRALRLQAVGYGAWEIYLNGRLVQHAGTVRASPTQVPDPDHLPAIVVPAGGPAEQVLAIRFAPWQSPWLRLNRARGLLSVSLLSATQVQKQEAERVRSAITFSMMAGVFRKC</sequence>
<dbReference type="SUPFAM" id="SSF49785">
    <property type="entry name" value="Galactose-binding domain-like"/>
    <property type="match status" value="1"/>
</dbReference>
<name>A0ABX2FVU1_9BACT</name>
<dbReference type="EMBL" id="JABSNP010000031">
    <property type="protein sequence ID" value="NRT21328.1"/>
    <property type="molecule type" value="Genomic_DNA"/>
</dbReference>
<protein>
    <recommendedName>
        <fullName evidence="4">Glycosyl hydrolases family 2 sugar binding domain-containing protein</fullName>
    </recommendedName>
</protein>
<comment type="caution">
    <text evidence="2">The sequence shown here is derived from an EMBL/GenBank/DDBJ whole genome shotgun (WGS) entry which is preliminary data.</text>
</comment>
<keyword evidence="1" id="KW-0732">Signal</keyword>
<evidence type="ECO:0008006" key="4">
    <source>
        <dbReference type="Google" id="ProtNLM"/>
    </source>
</evidence>
<evidence type="ECO:0000313" key="2">
    <source>
        <dbReference type="EMBL" id="NRT21328.1"/>
    </source>
</evidence>
<dbReference type="InterPro" id="IPR008979">
    <property type="entry name" value="Galactose-bd-like_sf"/>
</dbReference>
<feature type="chain" id="PRO_5045579201" description="Glycosyl hydrolases family 2 sugar binding domain-containing protein" evidence="1">
    <location>
        <begin position="22"/>
        <end position="213"/>
    </location>
</feature>
<evidence type="ECO:0000256" key="1">
    <source>
        <dbReference type="SAM" id="SignalP"/>
    </source>
</evidence>
<proteinExistence type="predicted"/>
<dbReference type="Gene3D" id="2.60.120.260">
    <property type="entry name" value="Galactose-binding domain-like"/>
    <property type="match status" value="1"/>
</dbReference>
<organism evidence="2 3">
    <name type="scientific">Hymenobacter caeli</name>
    <dbReference type="NCBI Taxonomy" id="2735894"/>
    <lineage>
        <taxon>Bacteria</taxon>
        <taxon>Pseudomonadati</taxon>
        <taxon>Bacteroidota</taxon>
        <taxon>Cytophagia</taxon>
        <taxon>Cytophagales</taxon>
        <taxon>Hymenobacteraceae</taxon>
        <taxon>Hymenobacter</taxon>
    </lineage>
</organism>
<accession>A0ABX2FVU1</accession>
<dbReference type="Proteomes" id="UP000779507">
    <property type="component" value="Unassembled WGS sequence"/>
</dbReference>
<dbReference type="RefSeq" id="WP_173812077.1">
    <property type="nucleotide sequence ID" value="NZ_JABSNP010000031.1"/>
</dbReference>
<evidence type="ECO:0000313" key="3">
    <source>
        <dbReference type="Proteomes" id="UP000779507"/>
    </source>
</evidence>
<gene>
    <name evidence="2" type="ORF">HNP98_004175</name>
</gene>